<feature type="signal peptide" evidence="2">
    <location>
        <begin position="1"/>
        <end position="18"/>
    </location>
</feature>
<dbReference type="EMBL" id="SMAF01000007">
    <property type="protein sequence ID" value="TCS98890.1"/>
    <property type="molecule type" value="Genomic_DNA"/>
</dbReference>
<name>A0A4R3LH38_9GAMM</name>
<evidence type="ECO:0000313" key="3">
    <source>
        <dbReference type="EMBL" id="TCS98890.1"/>
    </source>
</evidence>
<feature type="region of interest" description="Disordered" evidence="1">
    <location>
        <begin position="23"/>
        <end position="46"/>
    </location>
</feature>
<evidence type="ECO:0000313" key="4">
    <source>
        <dbReference type="Proteomes" id="UP000294599"/>
    </source>
</evidence>
<dbReference type="Gene3D" id="3.40.50.150">
    <property type="entry name" value="Vaccinia Virus protein VP39"/>
    <property type="match status" value="1"/>
</dbReference>
<dbReference type="Proteomes" id="UP000294599">
    <property type="component" value="Unassembled WGS sequence"/>
</dbReference>
<comment type="caution">
    <text evidence="3">The sequence shown here is derived from an EMBL/GenBank/DDBJ whole genome shotgun (WGS) entry which is preliminary data.</text>
</comment>
<keyword evidence="3" id="KW-0489">Methyltransferase</keyword>
<feature type="compositionally biased region" description="Pro residues" evidence="1">
    <location>
        <begin position="27"/>
        <end position="37"/>
    </location>
</feature>
<proteinExistence type="predicted"/>
<feature type="chain" id="PRO_5030099296" evidence="2">
    <location>
        <begin position="19"/>
        <end position="310"/>
    </location>
</feature>
<keyword evidence="3" id="KW-0808">Transferase</keyword>
<keyword evidence="4" id="KW-1185">Reference proteome</keyword>
<reference evidence="3 4" key="1">
    <citation type="submission" date="2019-03" db="EMBL/GenBank/DDBJ databases">
        <title>Genomic Encyclopedia of Type Strains, Phase IV (KMG-IV): sequencing the most valuable type-strain genomes for metagenomic binning, comparative biology and taxonomic classification.</title>
        <authorList>
            <person name="Goeker M."/>
        </authorList>
    </citation>
    <scope>NUCLEOTIDE SEQUENCE [LARGE SCALE GENOMIC DNA]</scope>
    <source>
        <strain evidence="3 4">DSM 21944</strain>
    </source>
</reference>
<dbReference type="PROSITE" id="PS51257">
    <property type="entry name" value="PROKAR_LIPOPROTEIN"/>
    <property type="match status" value="1"/>
</dbReference>
<dbReference type="PIRSF" id="PIRSF031679">
    <property type="entry name" value="Mtase_Alr7345_prd"/>
    <property type="match status" value="1"/>
</dbReference>
<dbReference type="CDD" id="cd02440">
    <property type="entry name" value="AdoMet_MTases"/>
    <property type="match status" value="1"/>
</dbReference>
<dbReference type="InterPro" id="IPR029063">
    <property type="entry name" value="SAM-dependent_MTases_sf"/>
</dbReference>
<dbReference type="GO" id="GO:0008168">
    <property type="term" value="F:methyltransferase activity"/>
    <property type="evidence" value="ECO:0007669"/>
    <property type="project" value="UniProtKB-KW"/>
</dbReference>
<dbReference type="SUPFAM" id="SSF53335">
    <property type="entry name" value="S-adenosyl-L-methionine-dependent methyltransferases"/>
    <property type="match status" value="1"/>
</dbReference>
<keyword evidence="2" id="KW-0732">Signal</keyword>
<accession>A0A4R3LH38</accession>
<evidence type="ECO:0000256" key="1">
    <source>
        <dbReference type="SAM" id="MobiDB-lite"/>
    </source>
</evidence>
<dbReference type="GO" id="GO:0032259">
    <property type="term" value="P:methylation"/>
    <property type="evidence" value="ECO:0007669"/>
    <property type="project" value="UniProtKB-KW"/>
</dbReference>
<sequence length="310" mass="32669">MTVSLRSLLSLAIVAALAGCNSSQSPAPAPAPAPEPQAAPASAVVEQPAADPLSAALSGAHRSDENRARDAWRHPQETLAFFGFRPDLTVVEVTPGGGWYTEVLAPALRGSGRLVAAVIDPASAANERSRDYYTRGNEAFRAKLDANPEVYDQVVVTPFSMSEPVFGEPGSVDLVLTFRNVHNWVGAGAAPGMFKGFYDALRPGGVLGVVEHRAQPGSKAAEDAGSGYMTEDAIIALATAAGFELAGKSEVNANPADSTDHPNGVWTLAPSLRVPEGEDAEKYKAIGESDRMTLRFVKPRADEIKRTSMD</sequence>
<protein>
    <submittedName>
        <fullName evidence="3">Putative methyltransferase</fullName>
    </submittedName>
</protein>
<organism evidence="3 4">
    <name type="scientific">Pseudofulvimonas gallinarii</name>
    <dbReference type="NCBI Taxonomy" id="634155"/>
    <lineage>
        <taxon>Bacteria</taxon>
        <taxon>Pseudomonadati</taxon>
        <taxon>Pseudomonadota</taxon>
        <taxon>Gammaproteobacteria</taxon>
        <taxon>Lysobacterales</taxon>
        <taxon>Rhodanobacteraceae</taxon>
        <taxon>Pseudofulvimonas</taxon>
    </lineage>
</organism>
<dbReference type="AlphaFoldDB" id="A0A4R3LH38"/>
<dbReference type="RefSeq" id="WP_123521386.1">
    <property type="nucleotide sequence ID" value="NZ_JBHLWF010000032.1"/>
</dbReference>
<dbReference type="OrthoDB" id="9801692at2"/>
<evidence type="ECO:0000256" key="2">
    <source>
        <dbReference type="SAM" id="SignalP"/>
    </source>
</evidence>
<gene>
    <name evidence="3" type="ORF">EDC25_10787</name>
</gene>
<dbReference type="InterPro" id="IPR016980">
    <property type="entry name" value="S-AdoMet-dep_MeTrfase_Alr7345"/>
</dbReference>